<evidence type="ECO:0000313" key="3">
    <source>
        <dbReference type="Proteomes" id="UP001497382"/>
    </source>
</evidence>
<feature type="transmembrane region" description="Helical" evidence="1">
    <location>
        <begin position="12"/>
        <end position="30"/>
    </location>
</feature>
<gene>
    <name evidence="2" type="ORF">LARSCL_LOCUS7932</name>
</gene>
<comment type="caution">
    <text evidence="2">The sequence shown here is derived from an EMBL/GenBank/DDBJ whole genome shotgun (WGS) entry which is preliminary data.</text>
</comment>
<organism evidence="2 3">
    <name type="scientific">Larinioides sclopetarius</name>
    <dbReference type="NCBI Taxonomy" id="280406"/>
    <lineage>
        <taxon>Eukaryota</taxon>
        <taxon>Metazoa</taxon>
        <taxon>Ecdysozoa</taxon>
        <taxon>Arthropoda</taxon>
        <taxon>Chelicerata</taxon>
        <taxon>Arachnida</taxon>
        <taxon>Araneae</taxon>
        <taxon>Araneomorphae</taxon>
        <taxon>Entelegynae</taxon>
        <taxon>Araneoidea</taxon>
        <taxon>Araneidae</taxon>
        <taxon>Larinioides</taxon>
    </lineage>
</organism>
<name>A0AAV1ZVD9_9ARAC</name>
<evidence type="ECO:0000313" key="2">
    <source>
        <dbReference type="EMBL" id="CAL1275171.1"/>
    </source>
</evidence>
<reference evidence="2 3" key="1">
    <citation type="submission" date="2024-04" db="EMBL/GenBank/DDBJ databases">
        <authorList>
            <person name="Rising A."/>
            <person name="Reimegard J."/>
            <person name="Sonavane S."/>
            <person name="Akerstrom W."/>
            <person name="Nylinder S."/>
            <person name="Hedman E."/>
            <person name="Kallberg Y."/>
        </authorList>
    </citation>
    <scope>NUCLEOTIDE SEQUENCE [LARGE SCALE GENOMIC DNA]</scope>
</reference>
<keyword evidence="1" id="KW-0472">Membrane</keyword>
<evidence type="ECO:0000256" key="1">
    <source>
        <dbReference type="SAM" id="Phobius"/>
    </source>
</evidence>
<keyword evidence="1" id="KW-0812">Transmembrane</keyword>
<sequence>MIENIFGCLFHRVFYLIIYGIVVFFVILIVRTSEKRKNIRSEQKSE</sequence>
<proteinExistence type="predicted"/>
<keyword evidence="3" id="KW-1185">Reference proteome</keyword>
<dbReference type="Proteomes" id="UP001497382">
    <property type="component" value="Unassembled WGS sequence"/>
</dbReference>
<accession>A0AAV1ZVD9</accession>
<keyword evidence="1" id="KW-1133">Transmembrane helix</keyword>
<dbReference type="EMBL" id="CAXIEN010000083">
    <property type="protein sequence ID" value="CAL1275171.1"/>
    <property type="molecule type" value="Genomic_DNA"/>
</dbReference>
<protein>
    <recommendedName>
        <fullName evidence="4">Photosystem II protein T</fullName>
    </recommendedName>
</protein>
<evidence type="ECO:0008006" key="4">
    <source>
        <dbReference type="Google" id="ProtNLM"/>
    </source>
</evidence>
<dbReference type="AlphaFoldDB" id="A0AAV1ZVD9"/>